<protein>
    <submittedName>
        <fullName evidence="2">Uncharacterized protein</fullName>
    </submittedName>
</protein>
<gene>
    <name evidence="2" type="ORF">ACFQE5_02890</name>
</gene>
<feature type="region of interest" description="Disordered" evidence="1">
    <location>
        <begin position="102"/>
        <end position="125"/>
    </location>
</feature>
<evidence type="ECO:0000313" key="3">
    <source>
        <dbReference type="Proteomes" id="UP001596302"/>
    </source>
</evidence>
<dbReference type="PROSITE" id="PS51318">
    <property type="entry name" value="TAT"/>
    <property type="match status" value="1"/>
</dbReference>
<accession>A0ABW1IXJ8</accession>
<proteinExistence type="predicted"/>
<dbReference type="Proteomes" id="UP001596302">
    <property type="component" value="Unassembled WGS sequence"/>
</dbReference>
<keyword evidence="3" id="KW-1185">Reference proteome</keyword>
<dbReference type="EMBL" id="JBHSQW010000007">
    <property type="protein sequence ID" value="MFC5993154.1"/>
    <property type="molecule type" value="Genomic_DNA"/>
</dbReference>
<evidence type="ECO:0000256" key="1">
    <source>
        <dbReference type="SAM" id="MobiDB-lite"/>
    </source>
</evidence>
<evidence type="ECO:0000313" key="2">
    <source>
        <dbReference type="EMBL" id="MFC5993154.1"/>
    </source>
</evidence>
<dbReference type="InterPro" id="IPR006311">
    <property type="entry name" value="TAT_signal"/>
</dbReference>
<comment type="caution">
    <text evidence="2">The sequence shown here is derived from an EMBL/GenBank/DDBJ whole genome shotgun (WGS) entry which is preliminary data.</text>
</comment>
<reference evidence="3" key="1">
    <citation type="journal article" date="2019" name="Int. J. Syst. Evol. Microbiol.">
        <title>The Global Catalogue of Microorganisms (GCM) 10K type strain sequencing project: providing services to taxonomists for standard genome sequencing and annotation.</title>
        <authorList>
            <consortium name="The Broad Institute Genomics Platform"/>
            <consortium name="The Broad Institute Genome Sequencing Center for Infectious Disease"/>
            <person name="Wu L."/>
            <person name="Ma J."/>
        </authorList>
    </citation>
    <scope>NUCLEOTIDE SEQUENCE [LARGE SCALE GENOMIC DNA]</scope>
    <source>
        <strain evidence="3">CCM 8391</strain>
    </source>
</reference>
<sequence length="173" mass="17119">MSTRDLLLDEGPASSRHRGPAFSRRRLLVLAALVPAAVAALASCSATASGSQRPDPLIALADQARADAALAAAAIAAKPALTNRLEPVRAARAEHAAALDTEISRLDPAAPSTPPGPPSAAPGPQQPTLAAVIEALGGSAKAASDLVATVPVERVGLVAAVAACCSTYVAVLG</sequence>
<organism evidence="2 3">
    <name type="scientific">Pseudonocardia hispaniensis</name>
    <dbReference type="NCBI Taxonomy" id="904933"/>
    <lineage>
        <taxon>Bacteria</taxon>
        <taxon>Bacillati</taxon>
        <taxon>Actinomycetota</taxon>
        <taxon>Actinomycetes</taxon>
        <taxon>Pseudonocardiales</taxon>
        <taxon>Pseudonocardiaceae</taxon>
        <taxon>Pseudonocardia</taxon>
    </lineage>
</organism>
<name>A0ABW1IXJ8_9PSEU</name>
<feature type="compositionally biased region" description="Pro residues" evidence="1">
    <location>
        <begin position="111"/>
        <end position="125"/>
    </location>
</feature>
<dbReference type="RefSeq" id="WP_379582438.1">
    <property type="nucleotide sequence ID" value="NZ_JBHSQW010000007.1"/>
</dbReference>